<accession>A0A076EZ45</accession>
<dbReference type="PANTHER" id="PTHR47197">
    <property type="entry name" value="PROTEIN NIRF"/>
    <property type="match status" value="1"/>
</dbReference>
<feature type="region of interest" description="Disordered" evidence="1">
    <location>
        <begin position="22"/>
        <end position="54"/>
    </location>
</feature>
<gene>
    <name evidence="2" type="ORF">EP51_29985</name>
</gene>
<protein>
    <submittedName>
        <fullName evidence="2">ABC transporter</fullName>
    </submittedName>
</protein>
<dbReference type="EMBL" id="CP008947">
    <property type="protein sequence ID" value="AII08619.1"/>
    <property type="molecule type" value="Genomic_DNA"/>
</dbReference>
<dbReference type="Gene3D" id="2.130.10.10">
    <property type="entry name" value="YVTN repeat-like/Quinoprotein amine dehydrogenase"/>
    <property type="match status" value="1"/>
</dbReference>
<reference evidence="2 3" key="1">
    <citation type="submission" date="2014-07" db="EMBL/GenBank/DDBJ databases">
        <title>Genome Sequence of Rhodococcus opacus Strain R7, a Biodegrader of Mono- and Polycyclic Aromatic Hydrocarbons.</title>
        <authorList>
            <person name="Di Gennaro P."/>
            <person name="Zampolli J."/>
            <person name="Presti I."/>
            <person name="Cappelletti M."/>
            <person name="D'Ursi P."/>
            <person name="Orro A."/>
            <person name="Mezzelani A."/>
            <person name="Milanesi L."/>
        </authorList>
    </citation>
    <scope>NUCLEOTIDE SEQUENCE [LARGE SCALE GENOMIC DNA]</scope>
    <source>
        <strain evidence="2 3">R7</strain>
    </source>
</reference>
<dbReference type="InterPro" id="IPR015943">
    <property type="entry name" value="WD40/YVTN_repeat-like_dom_sf"/>
</dbReference>
<evidence type="ECO:0000256" key="1">
    <source>
        <dbReference type="SAM" id="MobiDB-lite"/>
    </source>
</evidence>
<dbReference type="eggNOG" id="COG1108">
    <property type="taxonomic scope" value="Bacteria"/>
</dbReference>
<name>A0A076EZ45_RHOOP</name>
<dbReference type="InterPro" id="IPR011047">
    <property type="entry name" value="Quinoprotein_ADH-like_sf"/>
</dbReference>
<evidence type="ECO:0000313" key="2">
    <source>
        <dbReference type="EMBL" id="AII08619.1"/>
    </source>
</evidence>
<dbReference type="PANTHER" id="PTHR47197:SF3">
    <property type="entry name" value="DIHYDRO-HEME D1 DEHYDROGENASE"/>
    <property type="match status" value="1"/>
</dbReference>
<proteinExistence type="predicted"/>
<dbReference type="InterPro" id="IPR051200">
    <property type="entry name" value="Host-pathogen_enzymatic-act"/>
</dbReference>
<evidence type="ECO:0000313" key="3">
    <source>
        <dbReference type="Proteomes" id="UP000028488"/>
    </source>
</evidence>
<dbReference type="Proteomes" id="UP000028488">
    <property type="component" value="Chromosome"/>
</dbReference>
<dbReference type="RefSeq" id="WP_128641313.1">
    <property type="nucleotide sequence ID" value="NZ_CP008947.1"/>
</dbReference>
<dbReference type="AlphaFoldDB" id="A0A076EZ45"/>
<sequence>MPNTTLARAAIAAVAALTLGGCGSPQEEAASPDSRSQPGSDLAAEAGSTEVEGPEPRLVVSDADSGRVDVLDLATAETLHSFEFDNPARVTTVKDRYAFAVDGAGGAVHVVDAGSWTIDHGDHTHSYTKPPVELGVLEGGTPAHVIEGDDKVATFFDGDGVARVIDFAALRKDSIDVGAVVDADAPHHGVALPIADGFVVSHSAANGTDSRPGTFEVHTADGEVEHGFDTACPNMHGTAVSDTDALAACDDGLFLATTAAGAWTSEKVPYPAGIGAATRPMSFRGHDGLPIQVAAAGPAATNDGVLVFDARTRGWTHVRTADRALDVALSGDGRSVFAVLADGTFRVYDTASGAETASSHVLAAPYDWSDESTTPPAVVVGGTRAYVSDPASKTVTEIDFRDDARVARTFDVGVAASTLGVVGL</sequence>
<dbReference type="SUPFAM" id="SSF50998">
    <property type="entry name" value="Quinoprotein alcohol dehydrogenase-like"/>
    <property type="match status" value="1"/>
</dbReference>
<organism evidence="2 3">
    <name type="scientific">Rhodococcus opacus</name>
    <name type="common">Nocardia opaca</name>
    <dbReference type="NCBI Taxonomy" id="37919"/>
    <lineage>
        <taxon>Bacteria</taxon>
        <taxon>Bacillati</taxon>
        <taxon>Actinomycetota</taxon>
        <taxon>Actinomycetes</taxon>
        <taxon>Mycobacteriales</taxon>
        <taxon>Nocardiaceae</taxon>
        <taxon>Rhodococcus</taxon>
    </lineage>
</organism>